<dbReference type="Proteomes" id="UP000277864">
    <property type="component" value="Unassembled WGS sequence"/>
</dbReference>
<dbReference type="AlphaFoldDB" id="A0A429Z5Y5"/>
<comment type="caution">
    <text evidence="1">The sequence shown here is derived from an EMBL/GenBank/DDBJ whole genome shotgun (WGS) entry which is preliminary data.</text>
</comment>
<gene>
    <name evidence="1" type="ORF">C7P63_07340</name>
</gene>
<proteinExistence type="predicted"/>
<keyword evidence="2" id="KW-1185">Reference proteome</keyword>
<protein>
    <submittedName>
        <fullName evidence="1">Uncharacterized protein</fullName>
    </submittedName>
</protein>
<reference evidence="1 2" key="1">
    <citation type="submission" date="2018-03" db="EMBL/GenBank/DDBJ databases">
        <authorList>
            <person name="Gulvik C.A."/>
        </authorList>
    </citation>
    <scope>NUCLEOTIDE SEQUENCE [LARGE SCALE GENOMIC DNA]</scope>
    <source>
        <strain evidence="1 2">JCM 31581</strain>
    </source>
</reference>
<organism evidence="1 2">
    <name type="scientific">Vagococcus humatus</name>
    <dbReference type="NCBI Taxonomy" id="1889241"/>
    <lineage>
        <taxon>Bacteria</taxon>
        <taxon>Bacillati</taxon>
        <taxon>Bacillota</taxon>
        <taxon>Bacilli</taxon>
        <taxon>Lactobacillales</taxon>
        <taxon>Enterococcaceae</taxon>
        <taxon>Vagococcus</taxon>
    </lineage>
</organism>
<evidence type="ECO:0000313" key="2">
    <source>
        <dbReference type="Proteomes" id="UP000277864"/>
    </source>
</evidence>
<dbReference type="EMBL" id="PXZH01000003">
    <property type="protein sequence ID" value="RST89093.1"/>
    <property type="molecule type" value="Genomic_DNA"/>
</dbReference>
<accession>A0A429Z5Y5</accession>
<evidence type="ECO:0000313" key="1">
    <source>
        <dbReference type="EMBL" id="RST89093.1"/>
    </source>
</evidence>
<sequence length="358" mass="41895">MNSYMIRLDGLKLNTGSYSFIPKPIEKNLNMEGTIESPGSFHKLNSQLKKTNFEKMIGTLDYDSLLRRPTIFILIPSTDMDFNLTQKKEYVEKIGMMSQNINNIAAVLSIAIWLIKDSNVTTSHFYHYNFFNGVVNKYFRNSINTNSSGEIESINLKPKELNEAITIMYEIWEYFVIEEKNRKEIETKDNYETIYYEIEKSLSYEGKSFYRAFLLLQEARMTGYLPSKIAKYCACLECLFAIKKDSSKNIKNITASYLYDQKIDVDEIRSVMSESYGVRSDHEHGSQIKYLASKKDDELTNLSKKIDNYLRLVLKKILNENNEVQEILNYDNDVDSKMKARQYFLIPAREMFPDDYKK</sequence>
<name>A0A429Z5Y5_9ENTE</name>
<dbReference type="OrthoDB" id="2455506at2"/>
<dbReference type="RefSeq" id="WP_125943520.1">
    <property type="nucleotide sequence ID" value="NZ_PXZH01000003.1"/>
</dbReference>